<feature type="chain" id="PRO_5037656776" evidence="2">
    <location>
        <begin position="27"/>
        <end position="76"/>
    </location>
</feature>
<gene>
    <name evidence="3" type="ORF">LEUCIP111803_01557</name>
</gene>
<feature type="signal peptide" evidence="2">
    <location>
        <begin position="1"/>
        <end position="26"/>
    </location>
</feature>
<proteinExistence type="predicted"/>
<evidence type="ECO:0000256" key="1">
    <source>
        <dbReference type="SAM" id="Phobius"/>
    </source>
</evidence>
<keyword evidence="1" id="KW-0472">Membrane</keyword>
<organism evidence="3 4">
    <name type="scientific">Leucobacter soli</name>
    <dbReference type="NCBI Taxonomy" id="2812850"/>
    <lineage>
        <taxon>Bacteria</taxon>
        <taxon>Bacillati</taxon>
        <taxon>Actinomycetota</taxon>
        <taxon>Actinomycetes</taxon>
        <taxon>Micrococcales</taxon>
        <taxon>Microbacteriaceae</taxon>
        <taxon>Leucobacter</taxon>
    </lineage>
</organism>
<keyword evidence="1" id="KW-0812">Transmembrane</keyword>
<reference evidence="3" key="1">
    <citation type="submission" date="2021-06" db="EMBL/GenBank/DDBJ databases">
        <authorList>
            <person name="Criscuolo A."/>
        </authorList>
    </citation>
    <scope>NUCLEOTIDE SEQUENCE</scope>
    <source>
        <strain evidence="3">CIP111803</strain>
    </source>
</reference>
<dbReference type="RefSeq" id="WP_218115167.1">
    <property type="nucleotide sequence ID" value="NZ_CAJVAP010000016.1"/>
</dbReference>
<dbReference type="AlphaFoldDB" id="A0A916JXM9"/>
<evidence type="ECO:0000313" key="3">
    <source>
        <dbReference type="EMBL" id="CAG7612373.1"/>
    </source>
</evidence>
<sequence>MKTIARIATALAAALVSVFVAAPALASEEGVKFDPTEQFSHAGEPLQVGAILIVGFVLLIVVLLLAQAISAPFEKK</sequence>
<evidence type="ECO:0000313" key="4">
    <source>
        <dbReference type="Proteomes" id="UP000693892"/>
    </source>
</evidence>
<evidence type="ECO:0000256" key="2">
    <source>
        <dbReference type="SAM" id="SignalP"/>
    </source>
</evidence>
<feature type="transmembrane region" description="Helical" evidence="1">
    <location>
        <begin position="50"/>
        <end position="73"/>
    </location>
</feature>
<comment type="caution">
    <text evidence="3">The sequence shown here is derived from an EMBL/GenBank/DDBJ whole genome shotgun (WGS) entry which is preliminary data.</text>
</comment>
<keyword evidence="4" id="KW-1185">Reference proteome</keyword>
<dbReference type="EMBL" id="CAJVAP010000016">
    <property type="protein sequence ID" value="CAG7612373.1"/>
    <property type="molecule type" value="Genomic_DNA"/>
</dbReference>
<protein>
    <submittedName>
        <fullName evidence="3">Uncharacterized protein</fullName>
    </submittedName>
</protein>
<keyword evidence="1" id="KW-1133">Transmembrane helix</keyword>
<name>A0A916JXM9_9MICO</name>
<keyword evidence="2" id="KW-0732">Signal</keyword>
<accession>A0A916JXM9</accession>
<dbReference type="Proteomes" id="UP000693892">
    <property type="component" value="Unassembled WGS sequence"/>
</dbReference>